<feature type="chain" id="PRO_5016314831" evidence="1">
    <location>
        <begin position="39"/>
        <end position="229"/>
    </location>
</feature>
<name>A0A318IX42_9BURK</name>
<organism evidence="2 3">
    <name type="scientific">Undibacterium pigrum</name>
    <dbReference type="NCBI Taxonomy" id="401470"/>
    <lineage>
        <taxon>Bacteria</taxon>
        <taxon>Pseudomonadati</taxon>
        <taxon>Pseudomonadota</taxon>
        <taxon>Betaproteobacteria</taxon>
        <taxon>Burkholderiales</taxon>
        <taxon>Oxalobacteraceae</taxon>
        <taxon>Undibacterium</taxon>
    </lineage>
</organism>
<feature type="signal peptide" evidence="1">
    <location>
        <begin position="1"/>
        <end position="38"/>
    </location>
</feature>
<comment type="caution">
    <text evidence="2">The sequence shown here is derived from an EMBL/GenBank/DDBJ whole genome shotgun (WGS) entry which is preliminary data.</text>
</comment>
<dbReference type="Gene3D" id="3.30.1330.40">
    <property type="entry name" value="RutC-like"/>
    <property type="match status" value="1"/>
</dbReference>
<dbReference type="PANTHER" id="PTHR11803:SF59">
    <property type="entry name" value="ENDORIBONUCLEASE"/>
    <property type="match status" value="1"/>
</dbReference>
<dbReference type="GO" id="GO:0019239">
    <property type="term" value="F:deaminase activity"/>
    <property type="evidence" value="ECO:0007669"/>
    <property type="project" value="TreeGrafter"/>
</dbReference>
<dbReference type="GO" id="GO:0005829">
    <property type="term" value="C:cytosol"/>
    <property type="evidence" value="ECO:0007669"/>
    <property type="project" value="TreeGrafter"/>
</dbReference>
<gene>
    <name evidence="2" type="ORF">DFR42_11229</name>
</gene>
<dbReference type="SUPFAM" id="SSF55298">
    <property type="entry name" value="YjgF-like"/>
    <property type="match status" value="1"/>
</dbReference>
<dbReference type="EMBL" id="QJKB01000012">
    <property type="protein sequence ID" value="PXX38517.1"/>
    <property type="molecule type" value="Genomic_DNA"/>
</dbReference>
<sequence length="229" mass="24586">MNAQLLEFFNLIMKAPMPYRLLLAMVFAALTISLPASADTMVTRTGPASSIVSNAIWVGDHLYLSGEIATPTKPEGKPEAKPVITGDTQTQAISTLKAIQNSLQQQGLDMADIVQMRVYLVGDPRLGGKMDFAGWNQAYRQFFGTPEQANKPVRTTVQVAALALPEALVEIEVMAVNTGKTCATGQTPCKAIGQAASGLQRGSCRQQNLPGCRPARPFANAVKTRQILL</sequence>
<evidence type="ECO:0000256" key="1">
    <source>
        <dbReference type="SAM" id="SignalP"/>
    </source>
</evidence>
<dbReference type="InterPro" id="IPR006175">
    <property type="entry name" value="YjgF/YER057c/UK114"/>
</dbReference>
<dbReference type="PANTHER" id="PTHR11803">
    <property type="entry name" value="2-IMINOBUTANOATE/2-IMINOPROPANOATE DEAMINASE RIDA"/>
    <property type="match status" value="1"/>
</dbReference>
<keyword evidence="1" id="KW-0732">Signal</keyword>
<dbReference type="InterPro" id="IPR035959">
    <property type="entry name" value="RutC-like_sf"/>
</dbReference>
<keyword evidence="3" id="KW-1185">Reference proteome</keyword>
<evidence type="ECO:0000313" key="3">
    <source>
        <dbReference type="Proteomes" id="UP000247792"/>
    </source>
</evidence>
<dbReference type="AlphaFoldDB" id="A0A318IX42"/>
<dbReference type="CDD" id="cd06151">
    <property type="entry name" value="YjgF_YER057c_UK114_like_3"/>
    <property type="match status" value="1"/>
</dbReference>
<evidence type="ECO:0000313" key="2">
    <source>
        <dbReference type="EMBL" id="PXX38517.1"/>
    </source>
</evidence>
<protein>
    <submittedName>
        <fullName evidence="2">Enamine deaminase RidA (YjgF/YER057c/UK114 family)</fullName>
    </submittedName>
</protein>
<dbReference type="OrthoDB" id="9803101at2"/>
<proteinExistence type="predicted"/>
<accession>A0A318IX42</accession>
<dbReference type="Proteomes" id="UP000247792">
    <property type="component" value="Unassembled WGS sequence"/>
</dbReference>
<dbReference type="Pfam" id="PF01042">
    <property type="entry name" value="Ribonuc_L-PSP"/>
    <property type="match status" value="1"/>
</dbReference>
<reference evidence="2 3" key="1">
    <citation type="submission" date="2018-05" db="EMBL/GenBank/DDBJ databases">
        <title>Genomic Encyclopedia of Type Strains, Phase IV (KMG-IV): sequencing the most valuable type-strain genomes for metagenomic binning, comparative biology and taxonomic classification.</title>
        <authorList>
            <person name="Goeker M."/>
        </authorList>
    </citation>
    <scope>NUCLEOTIDE SEQUENCE [LARGE SCALE GENOMIC DNA]</scope>
    <source>
        <strain evidence="2 3">DSM 19792</strain>
    </source>
</reference>